<dbReference type="PANTHER" id="PTHR21610">
    <property type="entry name" value="VON WILLEBRAND FACTOR A DOMAIN-CONTAINING PROTEIN 8"/>
    <property type="match status" value="1"/>
</dbReference>
<evidence type="ECO:0000313" key="2">
    <source>
        <dbReference type="Proteomes" id="UP000010552"/>
    </source>
</evidence>
<organism evidence="1 2">
    <name type="scientific">Pteropus alecto</name>
    <name type="common">Black flying fox</name>
    <dbReference type="NCBI Taxonomy" id="9402"/>
    <lineage>
        <taxon>Eukaryota</taxon>
        <taxon>Metazoa</taxon>
        <taxon>Chordata</taxon>
        <taxon>Craniata</taxon>
        <taxon>Vertebrata</taxon>
        <taxon>Euteleostomi</taxon>
        <taxon>Mammalia</taxon>
        <taxon>Eutheria</taxon>
        <taxon>Laurasiatheria</taxon>
        <taxon>Chiroptera</taxon>
        <taxon>Yinpterochiroptera</taxon>
        <taxon>Pteropodoidea</taxon>
        <taxon>Pteropodidae</taxon>
        <taxon>Pteropodinae</taxon>
        <taxon>Pteropus</taxon>
    </lineage>
</organism>
<dbReference type="InterPro" id="IPR039891">
    <property type="entry name" value="VWA8"/>
</dbReference>
<evidence type="ECO:0000313" key="1">
    <source>
        <dbReference type="EMBL" id="ELK10025.1"/>
    </source>
</evidence>
<dbReference type="AlphaFoldDB" id="L5KEP0"/>
<dbReference type="PANTHER" id="PTHR21610:SF9">
    <property type="entry name" value="VON WILLEBRAND FACTOR A DOMAIN-CONTAINING PROTEIN 8"/>
    <property type="match status" value="1"/>
</dbReference>
<name>L5KEP0_PTEAL</name>
<dbReference type="Proteomes" id="UP000010552">
    <property type="component" value="Unassembled WGS sequence"/>
</dbReference>
<protein>
    <submittedName>
        <fullName evidence="1">Uncharacterized protein</fullName>
    </submittedName>
</protein>
<dbReference type="InParanoid" id="L5KEP0"/>
<dbReference type="EMBL" id="KB030771">
    <property type="protein sequence ID" value="ELK10025.1"/>
    <property type="molecule type" value="Genomic_DNA"/>
</dbReference>
<keyword evidence="2" id="KW-1185">Reference proteome</keyword>
<proteinExistence type="predicted"/>
<gene>
    <name evidence="1" type="ORF">PAL_GLEAN10015257</name>
</gene>
<reference evidence="2" key="1">
    <citation type="journal article" date="2013" name="Science">
        <title>Comparative analysis of bat genomes provides insight into the evolution of flight and immunity.</title>
        <authorList>
            <person name="Zhang G."/>
            <person name="Cowled C."/>
            <person name="Shi Z."/>
            <person name="Huang Z."/>
            <person name="Bishop-Lilly K.A."/>
            <person name="Fang X."/>
            <person name="Wynne J.W."/>
            <person name="Xiong Z."/>
            <person name="Baker M.L."/>
            <person name="Zhao W."/>
            <person name="Tachedjian M."/>
            <person name="Zhu Y."/>
            <person name="Zhou P."/>
            <person name="Jiang X."/>
            <person name="Ng J."/>
            <person name="Yang L."/>
            <person name="Wu L."/>
            <person name="Xiao J."/>
            <person name="Feng Y."/>
            <person name="Chen Y."/>
            <person name="Sun X."/>
            <person name="Zhang Y."/>
            <person name="Marsh G.A."/>
            <person name="Crameri G."/>
            <person name="Broder C.C."/>
            <person name="Frey K.G."/>
            <person name="Wang L.F."/>
            <person name="Wang J."/>
        </authorList>
    </citation>
    <scope>NUCLEOTIDE SEQUENCE [LARGE SCALE GENOMIC DNA]</scope>
</reference>
<dbReference type="GO" id="GO:0005737">
    <property type="term" value="C:cytoplasm"/>
    <property type="evidence" value="ECO:0007669"/>
    <property type="project" value="TreeGrafter"/>
</dbReference>
<dbReference type="STRING" id="9402.L5KEP0"/>
<sequence length="262" mass="28815">MEAEDSGVCQLYVLQEEPPAAGFGVTHETDFSIPHKISSDQLSSENLSSAVGQKIASPNRILSDENSYATVVIGFPDLMSPNEVYSWKRPSSLHKSRFTDTAFYGRKKNGTPKQSNCVTLLDTNQIVRILPQGEVPLKDIYPKGVTPPQTAGYIEVTDLQSKKLRYIPIPRSESLSPYTTWLAAISDTDALLAEWGKGGVVTVDTGGRIRLWETGLAHLQRSLTEWRNMIGQGDGHMQGQKTSFNGDCTSEKKTDHFLPSGV</sequence>
<accession>L5KEP0</accession>